<feature type="transmembrane region" description="Helical" evidence="5">
    <location>
        <begin position="20"/>
        <end position="39"/>
    </location>
</feature>
<proteinExistence type="inferred from homology"/>
<dbReference type="GO" id="GO:0016020">
    <property type="term" value="C:membrane"/>
    <property type="evidence" value="ECO:0007669"/>
    <property type="project" value="InterPro"/>
</dbReference>
<dbReference type="Proteomes" id="UP000050417">
    <property type="component" value="Unassembled WGS sequence"/>
</dbReference>
<evidence type="ECO:0000259" key="6">
    <source>
        <dbReference type="Pfam" id="PF25917"/>
    </source>
</evidence>
<dbReference type="Gene3D" id="2.40.420.20">
    <property type="match status" value="1"/>
</dbReference>
<dbReference type="EMBL" id="LGCL01000023">
    <property type="protein sequence ID" value="KPL77322.1"/>
    <property type="molecule type" value="Genomic_DNA"/>
</dbReference>
<dbReference type="InterPro" id="IPR058627">
    <property type="entry name" value="MdtA-like_C"/>
</dbReference>
<evidence type="ECO:0000313" key="10">
    <source>
        <dbReference type="Proteomes" id="UP000050417"/>
    </source>
</evidence>
<dbReference type="InterPro" id="IPR050465">
    <property type="entry name" value="UPF0194_transport"/>
</dbReference>
<feature type="domain" description="Multidrug resistance protein MdtA-like barrel-sandwich hybrid" evidence="6">
    <location>
        <begin position="85"/>
        <end position="317"/>
    </location>
</feature>
<keyword evidence="3 4" id="KW-0175">Coiled coil</keyword>
<evidence type="ECO:0000259" key="7">
    <source>
        <dbReference type="Pfam" id="PF25954"/>
    </source>
</evidence>
<keyword evidence="5" id="KW-1133">Transmembrane helix</keyword>
<gene>
    <name evidence="9" type="ORF">ADN00_09355</name>
</gene>
<dbReference type="Pfam" id="PF25917">
    <property type="entry name" value="BSH_RND"/>
    <property type="match status" value="1"/>
</dbReference>
<dbReference type="InterPro" id="IPR058625">
    <property type="entry name" value="MdtA-like_BSH"/>
</dbReference>
<comment type="subcellular location">
    <subcellularLocation>
        <location evidence="1">Cell envelope</location>
    </subcellularLocation>
</comment>
<dbReference type="GO" id="GO:0030313">
    <property type="term" value="C:cell envelope"/>
    <property type="evidence" value="ECO:0007669"/>
    <property type="project" value="UniProtKB-SubCell"/>
</dbReference>
<accession>A0A0N8GN76</accession>
<dbReference type="AlphaFoldDB" id="A0A0N8GN76"/>
<dbReference type="Gene3D" id="2.40.50.100">
    <property type="match status" value="1"/>
</dbReference>
<dbReference type="PATRIC" id="fig|1134406.4.peg.4105"/>
<evidence type="ECO:0000256" key="5">
    <source>
        <dbReference type="SAM" id="Phobius"/>
    </source>
</evidence>
<dbReference type="SUPFAM" id="SSF51230">
    <property type="entry name" value="Single hybrid motif"/>
    <property type="match status" value="1"/>
</dbReference>
<keyword evidence="5" id="KW-0812">Transmembrane</keyword>
<dbReference type="Pfam" id="PF25967">
    <property type="entry name" value="RND-MFP_C"/>
    <property type="match status" value="1"/>
</dbReference>
<feature type="domain" description="CusB-like beta-barrel" evidence="7">
    <location>
        <begin position="331"/>
        <end position="409"/>
    </location>
</feature>
<evidence type="ECO:0000313" key="9">
    <source>
        <dbReference type="EMBL" id="KPL77322.1"/>
    </source>
</evidence>
<evidence type="ECO:0000259" key="8">
    <source>
        <dbReference type="Pfam" id="PF25967"/>
    </source>
</evidence>
<organism evidence="9 10">
    <name type="scientific">Ornatilinea apprima</name>
    <dbReference type="NCBI Taxonomy" id="1134406"/>
    <lineage>
        <taxon>Bacteria</taxon>
        <taxon>Bacillati</taxon>
        <taxon>Chloroflexota</taxon>
        <taxon>Anaerolineae</taxon>
        <taxon>Anaerolineales</taxon>
        <taxon>Anaerolineaceae</taxon>
        <taxon>Ornatilinea</taxon>
    </lineage>
</organism>
<dbReference type="Gene3D" id="2.40.30.170">
    <property type="match status" value="1"/>
</dbReference>
<name>A0A0N8GN76_9CHLR</name>
<evidence type="ECO:0000256" key="1">
    <source>
        <dbReference type="ARBA" id="ARBA00004196"/>
    </source>
</evidence>
<keyword evidence="5" id="KW-0472">Membrane</keyword>
<dbReference type="NCBIfam" id="TIGR01730">
    <property type="entry name" value="RND_mfp"/>
    <property type="match status" value="1"/>
</dbReference>
<comment type="similarity">
    <text evidence="2">Belongs to the membrane fusion protein (MFP) (TC 8.A.1) family.</text>
</comment>
<evidence type="ECO:0000256" key="4">
    <source>
        <dbReference type="SAM" id="Coils"/>
    </source>
</evidence>
<dbReference type="PANTHER" id="PTHR32347">
    <property type="entry name" value="EFFLUX SYSTEM COMPONENT YKNX-RELATED"/>
    <property type="match status" value="1"/>
</dbReference>
<evidence type="ECO:0000256" key="3">
    <source>
        <dbReference type="ARBA" id="ARBA00023054"/>
    </source>
</evidence>
<evidence type="ECO:0000256" key="2">
    <source>
        <dbReference type="ARBA" id="ARBA00009477"/>
    </source>
</evidence>
<dbReference type="InterPro" id="IPR058792">
    <property type="entry name" value="Beta-barrel_RND_2"/>
</dbReference>
<keyword evidence="10" id="KW-1185">Reference proteome</keyword>
<feature type="coiled-coil region" evidence="4">
    <location>
        <begin position="241"/>
        <end position="289"/>
    </location>
</feature>
<dbReference type="InterPro" id="IPR011053">
    <property type="entry name" value="Single_hybrid_motif"/>
</dbReference>
<dbReference type="InterPro" id="IPR006143">
    <property type="entry name" value="RND_pump_MFP"/>
</dbReference>
<protein>
    <recommendedName>
        <fullName evidence="11">RND efflux pump membrane fusion protein barrel-sandwich domain-containing protein</fullName>
    </recommendedName>
</protein>
<evidence type="ECO:0008006" key="11">
    <source>
        <dbReference type="Google" id="ProtNLM"/>
    </source>
</evidence>
<dbReference type="PANTHER" id="PTHR32347:SF23">
    <property type="entry name" value="BLL5650 PROTEIN"/>
    <property type="match status" value="1"/>
</dbReference>
<reference evidence="9 10" key="1">
    <citation type="submission" date="2015-07" db="EMBL/GenBank/DDBJ databases">
        <title>Genome sequence of Ornatilinea apprima DSM 23815.</title>
        <authorList>
            <person name="Hemp J."/>
            <person name="Ward L.M."/>
            <person name="Pace L.A."/>
            <person name="Fischer W.W."/>
        </authorList>
    </citation>
    <scope>NUCLEOTIDE SEQUENCE [LARGE SCALE GENOMIC DNA]</scope>
    <source>
        <strain evidence="9 10">P3M-1</strain>
    </source>
</reference>
<dbReference type="STRING" id="1134406.ADN00_09355"/>
<comment type="caution">
    <text evidence="9">The sequence shown here is derived from an EMBL/GenBank/DDBJ whole genome shotgun (WGS) entry which is preliminary data.</text>
</comment>
<feature type="domain" description="Multidrug resistance protein MdtA-like C-terminal permuted SH3" evidence="8">
    <location>
        <begin position="414"/>
        <end position="471"/>
    </location>
</feature>
<sequence>MSLSLKKITGFFTKNKRNTVIGAVVVVTLLVVASALAFFKPAVGAVATATAEAAATPKYYTASVSVGDIELSASGSGNLISNSVVELAFSTSGTVTRLYVQPGDMVKTGDLLAELNASKELQAEVASRKLAVIEAQQALNQLQQNAEVSLASAFEAYVTAKADYEEALFNSQRTAYSRCDQQTTTRLAQTLERATEQLKKLTDTTTEEYTEAKNNYETASANYTYCVSYSEDEKTLANAALSVAEATLKQAEATYNKLKEASGVDPEELALAEANLSNAQSKLEIAQENLNGTTLIAPMDGTVISIAAGEGQRVEATTFITIADLKDLMMEVSVDESDLSFLTPGTHAEMEFDSIANTVFSGSVIQVDPTLSESMEYKLATGKIRMDIENNPAAEQLLLGLNASVTLIKERAENALLVPLEAVRDLGNGNTAVFVVGADGNLTFRAVEVGITTETQAQILSGLQEGDTVSTGLVSTNS</sequence>
<dbReference type="GO" id="GO:0022857">
    <property type="term" value="F:transmembrane transporter activity"/>
    <property type="evidence" value="ECO:0007669"/>
    <property type="project" value="InterPro"/>
</dbReference>
<dbReference type="Pfam" id="PF25954">
    <property type="entry name" value="Beta-barrel_RND_2"/>
    <property type="match status" value="1"/>
</dbReference>
<dbReference type="SUPFAM" id="SSF111369">
    <property type="entry name" value="HlyD-like secretion proteins"/>
    <property type="match status" value="1"/>
</dbReference>